<dbReference type="PROSITE" id="PS50943">
    <property type="entry name" value="HTH_CROC1"/>
    <property type="match status" value="1"/>
</dbReference>
<dbReference type="GO" id="GO:0003677">
    <property type="term" value="F:DNA binding"/>
    <property type="evidence" value="ECO:0007669"/>
    <property type="project" value="InterPro"/>
</dbReference>
<keyword evidence="3" id="KW-1185">Reference proteome</keyword>
<sequence>MATRSPSVRMRRLGAQLRRLREERGLDLGEAADFLKISGAALSRMENAQVMTRRHEVEYILMKYGVEDEHLCASLLGLAAAGRSRDWIQRYKTLSPGEGAGEFVRLERDSSTIREYHPIGIPGLLQTPEYARAVMESLPDGRTSDLAAWVDFRMARKEVLTRPNPAIFIAVVGEAALRQNIGGAQVLQGQLRYLHSVSEQPNVHLQVLPFSAAGNPGHDGGFILLDVAVGDFTLVFLDGLRRALFLEEDEDVDAYRTAFQALSDTALPAVESREIIHRFMQEA</sequence>
<dbReference type="CDD" id="cd00093">
    <property type="entry name" value="HTH_XRE"/>
    <property type="match status" value="1"/>
</dbReference>
<protein>
    <submittedName>
        <fullName evidence="2">Transcriptional regulator with XRE-family HTH domain</fullName>
    </submittedName>
</protein>
<name>A0A931GQW2_9ACTN</name>
<dbReference type="AlphaFoldDB" id="A0A931GQW2"/>
<evidence type="ECO:0000259" key="1">
    <source>
        <dbReference type="PROSITE" id="PS50943"/>
    </source>
</evidence>
<evidence type="ECO:0000313" key="3">
    <source>
        <dbReference type="Proteomes" id="UP000614047"/>
    </source>
</evidence>
<dbReference type="Pfam" id="PF19054">
    <property type="entry name" value="DUF5753"/>
    <property type="match status" value="1"/>
</dbReference>
<proteinExistence type="predicted"/>
<dbReference type="Pfam" id="PF13560">
    <property type="entry name" value="HTH_31"/>
    <property type="match status" value="1"/>
</dbReference>
<dbReference type="SUPFAM" id="SSF47413">
    <property type="entry name" value="lambda repressor-like DNA-binding domains"/>
    <property type="match status" value="1"/>
</dbReference>
<reference evidence="2" key="1">
    <citation type="submission" date="2020-11" db="EMBL/GenBank/DDBJ databases">
        <title>Sequencing the genomes of 1000 actinobacteria strains.</title>
        <authorList>
            <person name="Klenk H.-P."/>
        </authorList>
    </citation>
    <scope>NUCLEOTIDE SEQUENCE</scope>
    <source>
        <strain evidence="2">DSM 43175</strain>
    </source>
</reference>
<gene>
    <name evidence="2" type="ORF">IW256_006294</name>
</gene>
<dbReference type="InterPro" id="IPR043917">
    <property type="entry name" value="DUF5753"/>
</dbReference>
<feature type="domain" description="HTH cro/C1-type" evidence="1">
    <location>
        <begin position="17"/>
        <end position="71"/>
    </location>
</feature>
<dbReference type="Proteomes" id="UP000614047">
    <property type="component" value="Unassembled WGS sequence"/>
</dbReference>
<dbReference type="InterPro" id="IPR010982">
    <property type="entry name" value="Lambda_DNA-bd_dom_sf"/>
</dbReference>
<dbReference type="Gene3D" id="1.10.260.40">
    <property type="entry name" value="lambda repressor-like DNA-binding domains"/>
    <property type="match status" value="1"/>
</dbReference>
<dbReference type="InterPro" id="IPR001387">
    <property type="entry name" value="Cro/C1-type_HTH"/>
</dbReference>
<accession>A0A931GQW2</accession>
<dbReference type="SMART" id="SM00530">
    <property type="entry name" value="HTH_XRE"/>
    <property type="match status" value="1"/>
</dbReference>
<evidence type="ECO:0000313" key="2">
    <source>
        <dbReference type="EMBL" id="MBG6092181.1"/>
    </source>
</evidence>
<organism evidence="2 3">
    <name type="scientific">Actinomadura viridis</name>
    <dbReference type="NCBI Taxonomy" id="58110"/>
    <lineage>
        <taxon>Bacteria</taxon>
        <taxon>Bacillati</taxon>
        <taxon>Actinomycetota</taxon>
        <taxon>Actinomycetes</taxon>
        <taxon>Streptosporangiales</taxon>
        <taxon>Thermomonosporaceae</taxon>
        <taxon>Actinomadura</taxon>
    </lineage>
</organism>
<dbReference type="RefSeq" id="WP_197014396.1">
    <property type="nucleotide sequence ID" value="NZ_BAABES010000012.1"/>
</dbReference>
<comment type="caution">
    <text evidence="2">The sequence shown here is derived from an EMBL/GenBank/DDBJ whole genome shotgun (WGS) entry which is preliminary data.</text>
</comment>
<dbReference type="EMBL" id="JADOUA010000001">
    <property type="protein sequence ID" value="MBG6092181.1"/>
    <property type="molecule type" value="Genomic_DNA"/>
</dbReference>